<dbReference type="EMBL" id="NHRY01000045">
    <property type="protein sequence ID" value="PPQ37787.1"/>
    <property type="molecule type" value="Genomic_DNA"/>
</dbReference>
<proteinExistence type="predicted"/>
<dbReference type="AlphaFoldDB" id="A0A2S6NMT2"/>
<protein>
    <submittedName>
        <fullName evidence="2">TIGR02300 family protein</fullName>
    </submittedName>
</protein>
<keyword evidence="3" id="KW-1185">Reference proteome</keyword>
<dbReference type="OrthoDB" id="9815689at2"/>
<dbReference type="Proteomes" id="UP000239724">
    <property type="component" value="Unassembled WGS sequence"/>
</dbReference>
<comment type="caution">
    <text evidence="2">The sequence shown here is derived from an EMBL/GenBank/DDBJ whole genome shotgun (WGS) entry which is preliminary data.</text>
</comment>
<organism evidence="2 3">
    <name type="scientific">Rhodopila globiformis</name>
    <name type="common">Rhodopseudomonas globiformis</name>
    <dbReference type="NCBI Taxonomy" id="1071"/>
    <lineage>
        <taxon>Bacteria</taxon>
        <taxon>Pseudomonadati</taxon>
        <taxon>Pseudomonadota</taxon>
        <taxon>Alphaproteobacteria</taxon>
        <taxon>Acetobacterales</taxon>
        <taxon>Acetobacteraceae</taxon>
        <taxon>Rhodopila</taxon>
    </lineage>
</organism>
<evidence type="ECO:0000256" key="1">
    <source>
        <dbReference type="SAM" id="MobiDB-lite"/>
    </source>
</evidence>
<dbReference type="Pfam" id="PF09538">
    <property type="entry name" value="FYDLN_acid"/>
    <property type="match status" value="1"/>
</dbReference>
<evidence type="ECO:0000313" key="3">
    <source>
        <dbReference type="Proteomes" id="UP000239724"/>
    </source>
</evidence>
<gene>
    <name evidence="2" type="ORF">CCS01_03190</name>
</gene>
<sequence>MAKPELGTKRVCVACGTRFYDLTKSPAICPKCGTEQPIEQPRPRRTGGNVVEDKRPKKVTPAPEDVDVEVEGVEDVEEEDVLESTDDLEDDADAIGGDIEVETDQDENER</sequence>
<feature type="region of interest" description="Disordered" evidence="1">
    <location>
        <begin position="33"/>
        <end position="110"/>
    </location>
</feature>
<name>A0A2S6NMT2_RHOGL</name>
<feature type="compositionally biased region" description="Acidic residues" evidence="1">
    <location>
        <begin position="64"/>
        <end position="110"/>
    </location>
</feature>
<accession>A0A2S6NMT2</accession>
<reference evidence="2 3" key="1">
    <citation type="journal article" date="2018" name="Arch. Microbiol.">
        <title>New insights into the metabolic potential of the phototrophic purple bacterium Rhodopila globiformis DSM 161(T) from its draft genome sequence and evidence for a vanadium-dependent nitrogenase.</title>
        <authorList>
            <person name="Imhoff J.F."/>
            <person name="Rahn T."/>
            <person name="Kunzel S."/>
            <person name="Neulinger S.C."/>
        </authorList>
    </citation>
    <scope>NUCLEOTIDE SEQUENCE [LARGE SCALE GENOMIC DNA]</scope>
    <source>
        <strain evidence="2 3">DSM 161</strain>
    </source>
</reference>
<evidence type="ECO:0000313" key="2">
    <source>
        <dbReference type="EMBL" id="PPQ37787.1"/>
    </source>
</evidence>
<dbReference type="InterPro" id="IPR012644">
    <property type="entry name" value="CHP02300_FYDLN_acid"/>
</dbReference>
<dbReference type="RefSeq" id="WP_104517398.1">
    <property type="nucleotide sequence ID" value="NZ_NHRY01000045.1"/>
</dbReference>
<dbReference type="NCBIfam" id="TIGR02300">
    <property type="entry name" value="FYDLN_acid"/>
    <property type="match status" value="1"/>
</dbReference>